<name>A0A1W6AJR2_BACMY</name>
<organism evidence="1 2">
    <name type="scientific">Bacillus mycoides</name>
    <dbReference type="NCBI Taxonomy" id="1405"/>
    <lineage>
        <taxon>Bacteria</taxon>
        <taxon>Bacillati</taxon>
        <taxon>Bacillota</taxon>
        <taxon>Bacilli</taxon>
        <taxon>Bacillales</taxon>
        <taxon>Bacillaceae</taxon>
        <taxon>Bacillus</taxon>
        <taxon>Bacillus cereus group</taxon>
    </lineage>
</organism>
<protein>
    <submittedName>
        <fullName evidence="1">Uncharacterized protein</fullName>
    </submittedName>
</protein>
<accession>A0A1W6AJR2</accession>
<geneLocation type="plasmid" evidence="1 2">
    <name>unnamed7</name>
</geneLocation>
<gene>
    <name evidence="1" type="ORF">B7492_34165</name>
</gene>
<sequence>MNSMATRPVSVTGRRLRIFSFILRGVGDTNTIFILSYIKGINLYIQDAYVSSCALFEPTHKTEGNVQLYWLKQRAEALCSFNRLRRT</sequence>
<reference evidence="1 2" key="1">
    <citation type="submission" date="2017-04" db="EMBL/GenBank/DDBJ databases">
        <title>The Characteristic of a Fine Plant Growth-Promoting Rhizobacteria Bacillus mycoides Gnyt1 and its Whole Genome Sequencing Analysis.</title>
        <authorList>
            <person name="Li J.H."/>
            <person name="Yao T."/>
        </authorList>
    </citation>
    <scope>NUCLEOTIDE SEQUENCE [LARGE SCALE GENOMIC DNA]</scope>
    <source>
        <strain evidence="1 2">Gnyt1</strain>
        <plasmid evidence="2">Plasmid unnamed7</plasmid>
    </source>
</reference>
<dbReference type="Proteomes" id="UP000192932">
    <property type="component" value="Plasmid unnamed7"/>
</dbReference>
<evidence type="ECO:0000313" key="2">
    <source>
        <dbReference type="Proteomes" id="UP000192932"/>
    </source>
</evidence>
<proteinExistence type="predicted"/>
<dbReference type="EMBL" id="CP020750">
    <property type="protein sequence ID" value="ARJ26077.1"/>
    <property type="molecule type" value="Genomic_DNA"/>
</dbReference>
<dbReference type="AlphaFoldDB" id="A0A1W6AJR2"/>
<keyword evidence="1" id="KW-0614">Plasmid</keyword>
<evidence type="ECO:0000313" key="1">
    <source>
        <dbReference type="EMBL" id="ARJ26077.1"/>
    </source>
</evidence>